<dbReference type="Pfam" id="PF01744">
    <property type="entry name" value="GLTT"/>
    <property type="match status" value="1"/>
</dbReference>
<feature type="chain" id="PRO_5010517945" evidence="1">
    <location>
        <begin position="29"/>
        <end position="127"/>
    </location>
</feature>
<sequence>MKQSAVKTLGVAALGAAFAAAGAGAATAAPELPDTARTVDSVARTLPAETVSQVVPGAGNVLEQGRHVSGTDLTAAQPVLEQAVGQQLSQGPAAPVAGLLGGLPAKGLPTQGLPTQGLPVNGLPIGG</sequence>
<keyword evidence="3" id="KW-1185">Reference proteome</keyword>
<gene>
    <name evidence="2" type="ORF">B1H29_13955</name>
</gene>
<reference evidence="2 3" key="1">
    <citation type="submission" date="2017-02" db="EMBL/GenBank/DDBJ databases">
        <title>Streptomyces pactum ACT12 Genome sequencing and assembly.</title>
        <authorList>
            <person name="Xue Q."/>
            <person name="Yan X."/>
            <person name="Jia L."/>
            <person name="Yan H."/>
        </authorList>
    </citation>
    <scope>NUCLEOTIDE SEQUENCE [LARGE SCALE GENOMIC DNA]</scope>
    <source>
        <strain evidence="2 3">ACT12</strain>
    </source>
</reference>
<organism evidence="2 3">
    <name type="scientific">Streptomyces pactum</name>
    <dbReference type="NCBI Taxonomy" id="68249"/>
    <lineage>
        <taxon>Bacteria</taxon>
        <taxon>Bacillati</taxon>
        <taxon>Actinomycetota</taxon>
        <taxon>Actinomycetes</taxon>
        <taxon>Kitasatosporales</taxon>
        <taxon>Streptomycetaceae</taxon>
        <taxon>Streptomyces</taxon>
    </lineage>
</organism>
<dbReference type="Proteomes" id="UP000189443">
    <property type="component" value="Chromosome"/>
</dbReference>
<keyword evidence="2" id="KW-0067">ATP-binding</keyword>
<evidence type="ECO:0000313" key="2">
    <source>
        <dbReference type="EMBL" id="AQS67880.1"/>
    </source>
</evidence>
<keyword evidence="1" id="KW-0732">Signal</keyword>
<feature type="signal peptide" evidence="1">
    <location>
        <begin position="1"/>
        <end position="28"/>
    </location>
</feature>
<name>A0A1S6J806_9ACTN</name>
<proteinExistence type="predicted"/>
<dbReference type="InterPro" id="IPR008164">
    <property type="entry name" value="XGLTT_rpt"/>
</dbReference>
<protein>
    <submittedName>
        <fullName evidence="2">ATP-binding protein</fullName>
    </submittedName>
</protein>
<accession>A0A1S6J806</accession>
<dbReference type="KEGG" id="spac:B1H29_13955"/>
<dbReference type="GO" id="GO:0005524">
    <property type="term" value="F:ATP binding"/>
    <property type="evidence" value="ECO:0007669"/>
    <property type="project" value="UniProtKB-KW"/>
</dbReference>
<dbReference type="RefSeq" id="WP_055418187.1">
    <property type="nucleotide sequence ID" value="NZ_CP019724.1"/>
</dbReference>
<dbReference type="OrthoDB" id="4248969at2"/>
<dbReference type="EMBL" id="CP019724">
    <property type="protein sequence ID" value="AQS67880.1"/>
    <property type="molecule type" value="Genomic_DNA"/>
</dbReference>
<dbReference type="AlphaFoldDB" id="A0A1S6J806"/>
<keyword evidence="2" id="KW-0547">Nucleotide-binding</keyword>
<evidence type="ECO:0000313" key="3">
    <source>
        <dbReference type="Proteomes" id="UP000189443"/>
    </source>
</evidence>
<evidence type="ECO:0000256" key="1">
    <source>
        <dbReference type="SAM" id="SignalP"/>
    </source>
</evidence>